<feature type="region of interest" description="Disordered" evidence="1">
    <location>
        <begin position="70"/>
        <end position="146"/>
    </location>
</feature>
<feature type="compositionally biased region" description="Polar residues" evidence="1">
    <location>
        <begin position="250"/>
        <end position="265"/>
    </location>
</feature>
<gene>
    <name evidence="2" type="ORF">L596_022169</name>
</gene>
<feature type="compositionally biased region" description="Basic and acidic residues" evidence="1">
    <location>
        <begin position="282"/>
        <end position="294"/>
    </location>
</feature>
<protein>
    <submittedName>
        <fullName evidence="2">Uncharacterized protein</fullName>
    </submittedName>
</protein>
<dbReference type="AlphaFoldDB" id="A0A4V6A047"/>
<feature type="compositionally biased region" description="Basic residues" evidence="1">
    <location>
        <begin position="162"/>
        <end position="175"/>
    </location>
</feature>
<feature type="region of interest" description="Disordered" evidence="1">
    <location>
        <begin position="158"/>
        <end position="181"/>
    </location>
</feature>
<dbReference type="EMBL" id="AZBU02000007">
    <property type="protein sequence ID" value="TKR70105.1"/>
    <property type="molecule type" value="Genomic_DNA"/>
</dbReference>
<comment type="caution">
    <text evidence="2">The sequence shown here is derived from an EMBL/GenBank/DDBJ whole genome shotgun (WGS) entry which is preliminary data.</text>
</comment>
<reference evidence="2 3" key="2">
    <citation type="journal article" date="2019" name="G3 (Bethesda)">
        <title>Hybrid Assembly of the Genome of the Entomopathogenic Nematode Steinernema carpocapsae Identifies the X-Chromosome.</title>
        <authorList>
            <person name="Serra L."/>
            <person name="Macchietto M."/>
            <person name="Macias-Munoz A."/>
            <person name="McGill C.J."/>
            <person name="Rodriguez I.M."/>
            <person name="Rodriguez B."/>
            <person name="Murad R."/>
            <person name="Mortazavi A."/>
        </authorList>
    </citation>
    <scope>NUCLEOTIDE SEQUENCE [LARGE SCALE GENOMIC DNA]</scope>
    <source>
        <strain evidence="2 3">ALL</strain>
    </source>
</reference>
<dbReference type="Proteomes" id="UP000298663">
    <property type="component" value="Unassembled WGS sequence"/>
</dbReference>
<keyword evidence="3" id="KW-1185">Reference proteome</keyword>
<feature type="region of interest" description="Disordered" evidence="1">
    <location>
        <begin position="246"/>
        <end position="313"/>
    </location>
</feature>
<organism evidence="2 3">
    <name type="scientific">Steinernema carpocapsae</name>
    <name type="common">Entomopathogenic nematode</name>
    <dbReference type="NCBI Taxonomy" id="34508"/>
    <lineage>
        <taxon>Eukaryota</taxon>
        <taxon>Metazoa</taxon>
        <taxon>Ecdysozoa</taxon>
        <taxon>Nematoda</taxon>
        <taxon>Chromadorea</taxon>
        <taxon>Rhabditida</taxon>
        <taxon>Tylenchina</taxon>
        <taxon>Panagrolaimomorpha</taxon>
        <taxon>Strongyloidoidea</taxon>
        <taxon>Steinernematidae</taxon>
        <taxon>Steinernema</taxon>
    </lineage>
</organism>
<feature type="compositionally biased region" description="Low complexity" evidence="1">
    <location>
        <begin position="111"/>
        <end position="122"/>
    </location>
</feature>
<name>A0A4V6A047_STECR</name>
<evidence type="ECO:0000313" key="3">
    <source>
        <dbReference type="Proteomes" id="UP000298663"/>
    </source>
</evidence>
<evidence type="ECO:0000256" key="1">
    <source>
        <dbReference type="SAM" id="MobiDB-lite"/>
    </source>
</evidence>
<accession>A0A4V6A047</accession>
<evidence type="ECO:0000313" key="2">
    <source>
        <dbReference type="EMBL" id="TKR70105.1"/>
    </source>
</evidence>
<feature type="region of interest" description="Disordered" evidence="1">
    <location>
        <begin position="28"/>
        <end position="51"/>
    </location>
</feature>
<feature type="compositionally biased region" description="Basic and acidic residues" evidence="1">
    <location>
        <begin position="28"/>
        <end position="44"/>
    </location>
</feature>
<feature type="compositionally biased region" description="Polar residues" evidence="1">
    <location>
        <begin position="100"/>
        <end position="110"/>
    </location>
</feature>
<proteinExistence type="predicted"/>
<reference evidence="2 3" key="1">
    <citation type="journal article" date="2015" name="Genome Biol.">
        <title>Comparative genomics of Steinernema reveals deeply conserved gene regulatory networks.</title>
        <authorList>
            <person name="Dillman A.R."/>
            <person name="Macchietto M."/>
            <person name="Porter C.F."/>
            <person name="Rogers A."/>
            <person name="Williams B."/>
            <person name="Antoshechkin I."/>
            <person name="Lee M.M."/>
            <person name="Goodwin Z."/>
            <person name="Lu X."/>
            <person name="Lewis E.E."/>
            <person name="Goodrich-Blair H."/>
            <person name="Stock S.P."/>
            <person name="Adams B.J."/>
            <person name="Sternberg P.W."/>
            <person name="Mortazavi A."/>
        </authorList>
    </citation>
    <scope>NUCLEOTIDE SEQUENCE [LARGE SCALE GENOMIC DNA]</scope>
    <source>
        <strain evidence="2 3">ALL</strain>
    </source>
</reference>
<sequence length="435" mass="49027">MIIPSSEELLKQDSKVLKNDSQAPVKLVELDKPLRTSKPSKEDSESGYESVATRCCSVTSSSEAYLTYLPKAPPICTQSRDKEQSYDSAKNSAYKLKCPTHSTHSAKNQRSTQTQTTPDSPTGSLRKEPVITRRKNPPRFAQTPKRLEEIYEKRVSAFSHLHEKKKPKTKPKGTLRIKQSTSVKFHTPWENLEAWSLWMTPKPQGKENMAVIVEAVKKESDEPGPEGICLVCSDCGSTRIDLRVAPRMPPQSSQGTQTDDSLTELSQSSTSRKRKASASEEESCKDQKLKKDPSNDNEDPDLPSFSKSSRRLELRCDTPGCPSRISFNFGDPVSIEPRLVQFHSLTVLEFETDDKSTQAGIPTPNIRPKRTAEEAGLDEEIPIYEQPLQQDFDLPYQPIQEDLYSYASMTYSYDDRKPSWKIVKVGSRVLSINEY</sequence>